<evidence type="ECO:0000256" key="6">
    <source>
        <dbReference type="RuleBase" id="RU362091"/>
    </source>
</evidence>
<feature type="transmembrane region" description="Helical" evidence="7">
    <location>
        <begin position="408"/>
        <end position="430"/>
    </location>
</feature>
<sequence>MNVVVFGSFVFCTLLIAIISYIKTRKDITRTTAGLFFANKENNFWIVGGALFLSNISANQLIGENESIYINNMSVMAWGVSSIFAMLLVAKFILPIYFKTNSMTIPDYLGKRYDGATKRLVSIIFLCSYLVNLLPAVLYGGAVAFTGMFDFMELPGMGYWQQIWLMVWVIGTIGSLYSIYGGLRAITISDSVLSIGLLLIGIAFPYYGFKVLGGGNFFDGLGILLSQHKEHLNSIGTSSDEIPFGTIFTGMLIMNVYYWGMEQYIVQQAMTAKNLKESQKGMALACLGKLLCPFLINIPGLIGVHLISRLDNTAEIFPKVVGETLPDILIGLTATVVLGAAITTFNAGLNSSSALFILNIYKPLQRKRGKRTSERDLTRKGKLFQIVVSLIAMFTAPFILFADSGFYTYLQQLSGMFCVPIFTIVILGFVSKKVSPLAAKSGAILFIICYVVANYVMEIRLHYLHLLGILFLLTSAWMLLLGALLPKNEIKIMPLQYSGNFQSWKYLNYSAILLIVLMIAVFLLFSPYGIA</sequence>
<reference evidence="8" key="1">
    <citation type="submission" date="2022-11" db="EMBL/GenBank/DDBJ databases">
        <title>High-quality draft genome sequence of Galbibacter sp. strain CMA-7.</title>
        <authorList>
            <person name="Wei L."/>
            <person name="Dong C."/>
            <person name="Shao Z."/>
        </authorList>
    </citation>
    <scope>NUCLEOTIDE SEQUENCE</scope>
    <source>
        <strain evidence="8">CMA-7</strain>
    </source>
</reference>
<keyword evidence="3 7" id="KW-0812">Transmembrane</keyword>
<keyword evidence="4 7" id="KW-1133">Transmembrane helix</keyword>
<dbReference type="PROSITE" id="PS50283">
    <property type="entry name" value="NA_SOLUT_SYMP_3"/>
    <property type="match status" value="1"/>
</dbReference>
<feature type="transmembrane region" description="Helical" evidence="7">
    <location>
        <begin position="6"/>
        <end position="22"/>
    </location>
</feature>
<comment type="similarity">
    <text evidence="2 6">Belongs to the sodium:solute symporter (SSF) (TC 2.A.21) family.</text>
</comment>
<gene>
    <name evidence="8" type="ORF">OSR52_01685</name>
</gene>
<accession>A0ABT6FMS0</accession>
<keyword evidence="9" id="KW-1185">Reference proteome</keyword>
<protein>
    <submittedName>
        <fullName evidence="8">Solute:sodium symporter family transporter</fullName>
    </submittedName>
</protein>
<evidence type="ECO:0000256" key="5">
    <source>
        <dbReference type="ARBA" id="ARBA00023136"/>
    </source>
</evidence>
<feature type="transmembrane region" description="Helical" evidence="7">
    <location>
        <begin position="192"/>
        <end position="209"/>
    </location>
</feature>
<feature type="transmembrane region" description="Helical" evidence="7">
    <location>
        <begin position="242"/>
        <end position="260"/>
    </location>
</feature>
<dbReference type="PANTHER" id="PTHR11819:SF195">
    <property type="entry name" value="SODIUM_GLUCOSE COTRANSPORTER 4"/>
    <property type="match status" value="1"/>
</dbReference>
<feature type="transmembrane region" description="Helical" evidence="7">
    <location>
        <begin position="281"/>
        <end position="308"/>
    </location>
</feature>
<feature type="transmembrane region" description="Helical" evidence="7">
    <location>
        <begin position="159"/>
        <end position="180"/>
    </location>
</feature>
<dbReference type="Pfam" id="PF00474">
    <property type="entry name" value="SSF"/>
    <property type="match status" value="1"/>
</dbReference>
<dbReference type="Gene3D" id="1.20.1730.10">
    <property type="entry name" value="Sodium/glucose cotransporter"/>
    <property type="match status" value="1"/>
</dbReference>
<dbReference type="InterPro" id="IPR001734">
    <property type="entry name" value="Na/solute_symporter"/>
</dbReference>
<evidence type="ECO:0000313" key="9">
    <source>
        <dbReference type="Proteomes" id="UP001153642"/>
    </source>
</evidence>
<dbReference type="NCBIfam" id="TIGR00813">
    <property type="entry name" value="sss"/>
    <property type="match status" value="1"/>
</dbReference>
<dbReference type="PANTHER" id="PTHR11819">
    <property type="entry name" value="SOLUTE CARRIER FAMILY 5"/>
    <property type="match status" value="1"/>
</dbReference>
<keyword evidence="5 7" id="KW-0472">Membrane</keyword>
<evidence type="ECO:0000256" key="7">
    <source>
        <dbReference type="SAM" id="Phobius"/>
    </source>
</evidence>
<evidence type="ECO:0000256" key="1">
    <source>
        <dbReference type="ARBA" id="ARBA00004141"/>
    </source>
</evidence>
<dbReference type="InterPro" id="IPR038377">
    <property type="entry name" value="Na/Glc_symporter_sf"/>
</dbReference>
<feature type="transmembrane region" description="Helical" evidence="7">
    <location>
        <begin position="506"/>
        <end position="530"/>
    </location>
</feature>
<name>A0ABT6FMS0_9FLAO</name>
<feature type="transmembrane region" description="Helical" evidence="7">
    <location>
        <begin position="437"/>
        <end position="457"/>
    </location>
</feature>
<evidence type="ECO:0000313" key="8">
    <source>
        <dbReference type="EMBL" id="MDG3584561.1"/>
    </source>
</evidence>
<dbReference type="RefSeq" id="WP_277898320.1">
    <property type="nucleotide sequence ID" value="NZ_JAPMUA010000001.1"/>
</dbReference>
<feature type="transmembrane region" description="Helical" evidence="7">
    <location>
        <begin position="75"/>
        <end position="98"/>
    </location>
</feature>
<feature type="transmembrane region" description="Helical" evidence="7">
    <location>
        <begin position="382"/>
        <end position="402"/>
    </location>
</feature>
<dbReference type="EMBL" id="JAPMUA010000001">
    <property type="protein sequence ID" value="MDG3584561.1"/>
    <property type="molecule type" value="Genomic_DNA"/>
</dbReference>
<dbReference type="Proteomes" id="UP001153642">
    <property type="component" value="Unassembled WGS sequence"/>
</dbReference>
<feature type="transmembrane region" description="Helical" evidence="7">
    <location>
        <begin position="43"/>
        <end position="63"/>
    </location>
</feature>
<comment type="caution">
    <text evidence="8">The sequence shown here is derived from an EMBL/GenBank/DDBJ whole genome shotgun (WGS) entry which is preliminary data.</text>
</comment>
<evidence type="ECO:0000256" key="2">
    <source>
        <dbReference type="ARBA" id="ARBA00006434"/>
    </source>
</evidence>
<evidence type="ECO:0000256" key="3">
    <source>
        <dbReference type="ARBA" id="ARBA00022692"/>
    </source>
</evidence>
<dbReference type="NCBIfam" id="NF007790">
    <property type="entry name" value="PRK10484.1"/>
    <property type="match status" value="1"/>
</dbReference>
<feature type="transmembrane region" description="Helical" evidence="7">
    <location>
        <begin position="119"/>
        <end position="139"/>
    </location>
</feature>
<dbReference type="CDD" id="cd10328">
    <property type="entry name" value="SLC5sbd_YidK"/>
    <property type="match status" value="1"/>
</dbReference>
<proteinExistence type="inferred from homology"/>
<comment type="subcellular location">
    <subcellularLocation>
        <location evidence="1">Membrane</location>
        <topology evidence="1">Multi-pass membrane protein</topology>
    </subcellularLocation>
</comment>
<evidence type="ECO:0000256" key="4">
    <source>
        <dbReference type="ARBA" id="ARBA00022989"/>
    </source>
</evidence>
<feature type="transmembrane region" description="Helical" evidence="7">
    <location>
        <begin position="328"/>
        <end position="361"/>
    </location>
</feature>
<feature type="transmembrane region" description="Helical" evidence="7">
    <location>
        <begin position="463"/>
        <end position="485"/>
    </location>
</feature>
<organism evidence="8 9">
    <name type="scientific">Galbibacter pacificus</name>
    <dbReference type="NCBI Taxonomy" id="2996052"/>
    <lineage>
        <taxon>Bacteria</taxon>
        <taxon>Pseudomonadati</taxon>
        <taxon>Bacteroidota</taxon>
        <taxon>Flavobacteriia</taxon>
        <taxon>Flavobacteriales</taxon>
        <taxon>Flavobacteriaceae</taxon>
        <taxon>Galbibacter</taxon>
    </lineage>
</organism>